<dbReference type="InterPro" id="IPR036413">
    <property type="entry name" value="YaeB-like_sf"/>
</dbReference>
<evidence type="ECO:0000256" key="1">
    <source>
        <dbReference type="ARBA" id="ARBA00022691"/>
    </source>
</evidence>
<feature type="domain" description="TsaA-like" evidence="3">
    <location>
        <begin position="8"/>
        <end position="141"/>
    </location>
</feature>
<evidence type="ECO:0000256" key="2">
    <source>
        <dbReference type="ARBA" id="ARBA00033753"/>
    </source>
</evidence>
<keyword evidence="5" id="KW-1185">Reference proteome</keyword>
<keyword evidence="1" id="KW-0949">S-adenosyl-L-methionine</keyword>
<sequence length="157" mass="17850">MTSRNYTLQPVGFARSERTEPIDDGWDAIPAHIEMDAEQFGPEALHGLDSFSHAEVIFLFDRVPDEEIERGARYPRGNKDWPLTGIFAQRGKNRPNRLGHTVCRILKVDGLKLYVEGLDAIDGTPVLDIKPVMSGFLPRGDVREPDWSKELMRGYWV</sequence>
<dbReference type="Pfam" id="PF01980">
    <property type="entry name" value="TrmO_N"/>
    <property type="match status" value="1"/>
</dbReference>
<dbReference type="PANTHER" id="PTHR12818:SF0">
    <property type="entry name" value="TRNA (ADENINE(37)-N6)-METHYLTRANSFERASE"/>
    <property type="match status" value="1"/>
</dbReference>
<comment type="caution">
    <text evidence="4">The sequence shown here is derived from an EMBL/GenBank/DDBJ whole genome shotgun (WGS) entry which is preliminary data.</text>
</comment>
<dbReference type="CDD" id="cd09281">
    <property type="entry name" value="UPF0066"/>
    <property type="match status" value="1"/>
</dbReference>
<evidence type="ECO:0000313" key="4">
    <source>
        <dbReference type="EMBL" id="GGB69750.1"/>
    </source>
</evidence>
<evidence type="ECO:0000259" key="3">
    <source>
        <dbReference type="PROSITE" id="PS51668"/>
    </source>
</evidence>
<dbReference type="InterPro" id="IPR023370">
    <property type="entry name" value="TrmO-like_N"/>
</dbReference>
<dbReference type="EMBL" id="BMKF01000002">
    <property type="protein sequence ID" value="GGB69750.1"/>
    <property type="molecule type" value="Genomic_DNA"/>
</dbReference>
<evidence type="ECO:0000313" key="5">
    <source>
        <dbReference type="Proteomes" id="UP000628854"/>
    </source>
</evidence>
<accession>A0ABQ1JM43</accession>
<dbReference type="InterPro" id="IPR040372">
    <property type="entry name" value="YaeB-like"/>
</dbReference>
<dbReference type="InterPro" id="IPR036414">
    <property type="entry name" value="YaeB_N_sf"/>
</dbReference>
<gene>
    <name evidence="4" type="ORF">GCM10011503_18000</name>
</gene>
<dbReference type="RefSeq" id="WP_084392801.1">
    <property type="nucleotide sequence ID" value="NZ_BMKF01000002.1"/>
</dbReference>
<name>A0ABQ1JM43_9PROT</name>
<dbReference type="PROSITE" id="PS51668">
    <property type="entry name" value="TSAA_2"/>
    <property type="match status" value="1"/>
</dbReference>
<dbReference type="Proteomes" id="UP000628854">
    <property type="component" value="Unassembled WGS sequence"/>
</dbReference>
<dbReference type="Gene3D" id="2.40.30.70">
    <property type="entry name" value="YaeB-like"/>
    <property type="match status" value="1"/>
</dbReference>
<reference evidence="5" key="1">
    <citation type="journal article" date="2019" name="Int. J. Syst. Evol. Microbiol.">
        <title>The Global Catalogue of Microorganisms (GCM) 10K type strain sequencing project: providing services to taxonomists for standard genome sequencing and annotation.</title>
        <authorList>
            <consortium name="The Broad Institute Genomics Platform"/>
            <consortium name="The Broad Institute Genome Sequencing Center for Infectious Disease"/>
            <person name="Wu L."/>
            <person name="Ma J."/>
        </authorList>
    </citation>
    <scope>NUCLEOTIDE SEQUENCE [LARGE SCALE GENOMIC DNA]</scope>
    <source>
        <strain evidence="5">CGMCC 1.15928</strain>
    </source>
</reference>
<comment type="similarity">
    <text evidence="2">Belongs to the tRNA methyltransferase O family.</text>
</comment>
<proteinExistence type="inferred from homology"/>
<protein>
    <submittedName>
        <fullName evidence="4">tRNA (N6-threonylcarbamoyladenosine(37)-N6)-methyltransferase TrmO</fullName>
    </submittedName>
</protein>
<dbReference type="PANTHER" id="PTHR12818">
    <property type="entry name" value="TRNA (ADENINE(37)-N6)-METHYLTRANSFERASE"/>
    <property type="match status" value="1"/>
</dbReference>
<organism evidence="4 5">
    <name type="scientific">Henriciella pelagia</name>
    <dbReference type="NCBI Taxonomy" id="1977912"/>
    <lineage>
        <taxon>Bacteria</taxon>
        <taxon>Pseudomonadati</taxon>
        <taxon>Pseudomonadota</taxon>
        <taxon>Alphaproteobacteria</taxon>
        <taxon>Hyphomonadales</taxon>
        <taxon>Hyphomonadaceae</taxon>
        <taxon>Henriciella</taxon>
    </lineage>
</organism>
<dbReference type="SUPFAM" id="SSF118196">
    <property type="entry name" value="YaeB-like"/>
    <property type="match status" value="1"/>
</dbReference>